<name>A0A975G5V7_9BACT</name>
<feature type="chain" id="PRO_5037639826" evidence="2">
    <location>
        <begin position="26"/>
        <end position="1233"/>
    </location>
</feature>
<evidence type="ECO:0000313" key="4">
    <source>
        <dbReference type="Proteomes" id="UP000676169"/>
    </source>
</evidence>
<sequence>MKPKSFRASILAAPLIALSATTASAVNDGIWTDTSASGNWNDSTKWSGNLPAYGATFTAYFASNITADATVTQDVSPLLIGNLLFSDNGATGSKWTLAGQSVTLGDGGSPSLSTITTLTPTTISAQLIGANAITKAGASSLTLSGANTYSGGNNLQEGTLTVSNATALGSGPVSATGSPTLTYTTAFANNISIDGTNLNLSGNFNNLSGVISGTGNLTATGTVQLTGANTYSGRTIITGGFFCFKADSAFGAIPGVATSDSIALSGGGSPSTYISGAAFTLNANRGIVLSAGYTGDWDINSTLNVAGVISGPGRLSKTLNNAGTLVLSGANTYSGGTIVAKGIISLGTGGTGADTSVPTALGTGAVTINAGGTVRLWIQNTKSYTIANNWVLNGGTLLGEDGIYTLPGTISLGTNGGSISSKWDGKSTTAAGVISGTGPLSIVQSGGGGTGDVILTGANTYTGATSILGTRLSISSLNSVTGGTATSNLGAPMTVANGTLAMGSPTTTGTLVYTGTGETTDRVINLNGGAAITQSGTGLLKFSSSLTATGIGSRIVTLSGSTAGTGEIAGAIIDNGITGSTPLVATFAAGATTVTLGSVDGIVVGATITGTGITGGQTITAINTATKVVTLSAGANAASGPVGSSYVVPGVKNITHLSKAGSGTWTVSGTNTYTGTTTVNGGVLKFPKQASLYNNTPASWTTANLTVASGATAAFNIGGAGEFTVSDINTLQGLTNVVVGTPSATGFKSGSFIGLDTTNAPGGAITYGTVISDHVAGTSPTITTDTLGLRKLGPGTLTLSAINAYTAGTIIDAGTINLTTGGGSGAIRGNVTINAGATLKVSVADALGYNQNFRTGNLTLNSGTIDIQHTGNNSPTSVGITLAGGTITGMAGSKMDLRNNGAGDTSVTTNASATTSTISLTTLGMAGQTNTTFTIAAGTTASGIDLLVSANLVNTAGAGVAVTPSYNVVKAGAGHMRLAGANTYTGTTTINAGTLSGTGSATSALTVNAAGTLAPGSGIGTWAAKSATFVTGATFKAEINSTAVTADKLAAAGAVDLGGATLNLTDLGTGTLAGGTKLTLVDYTGGSLTGTFAGLAEGSTVTLGANNFTLSYVDSSKVTLSVAGSGYSSWAAANAGGQTANLDFDGDGIRNGVEYFMGLTGSSFTANPQPVNGVITWPKDPLATASYVVEVSENLVTWDPASNGSVTDSGTSVSYTLPTGSAKRFVRLKVTTP</sequence>
<dbReference type="NCBIfam" id="TIGR02601">
    <property type="entry name" value="autotrns_rpt"/>
    <property type="match status" value="6"/>
</dbReference>
<reference evidence="3" key="1">
    <citation type="submission" date="2021-04" db="EMBL/GenBank/DDBJ databases">
        <title>Luteolibacter sp. 32A isolated from the skin of an Anderson's salamander (Ambystoma andersonii).</title>
        <authorList>
            <person name="Spergser J."/>
            <person name="Busse H.-J."/>
        </authorList>
    </citation>
    <scope>NUCLEOTIDE SEQUENCE</scope>
    <source>
        <strain evidence="3">32A</strain>
    </source>
</reference>
<dbReference type="RefSeq" id="WP_211629433.1">
    <property type="nucleotide sequence ID" value="NZ_CP073100.1"/>
</dbReference>
<organism evidence="3 4">
    <name type="scientific">Luteolibacter ambystomatis</name>
    <dbReference type="NCBI Taxonomy" id="2824561"/>
    <lineage>
        <taxon>Bacteria</taxon>
        <taxon>Pseudomonadati</taxon>
        <taxon>Verrucomicrobiota</taxon>
        <taxon>Verrucomicrobiia</taxon>
        <taxon>Verrucomicrobiales</taxon>
        <taxon>Verrucomicrobiaceae</taxon>
        <taxon>Luteolibacter</taxon>
    </lineage>
</organism>
<dbReference type="AlphaFoldDB" id="A0A975G5V7"/>
<dbReference type="KEGG" id="lamb:KBB96_10865"/>
<dbReference type="EMBL" id="CP073100">
    <property type="protein sequence ID" value="QUE49372.1"/>
    <property type="molecule type" value="Genomic_DNA"/>
</dbReference>
<evidence type="ECO:0000256" key="2">
    <source>
        <dbReference type="SAM" id="SignalP"/>
    </source>
</evidence>
<protein>
    <submittedName>
        <fullName evidence="3">Autotransporter-associated beta strand repeat-containing protein</fullName>
    </submittedName>
</protein>
<accession>A0A975G5V7</accession>
<keyword evidence="1 2" id="KW-0732">Signal</keyword>
<feature type="signal peptide" evidence="2">
    <location>
        <begin position="1"/>
        <end position="25"/>
    </location>
</feature>
<gene>
    <name evidence="3" type="ORF">KBB96_10865</name>
</gene>
<evidence type="ECO:0000313" key="3">
    <source>
        <dbReference type="EMBL" id="QUE49372.1"/>
    </source>
</evidence>
<proteinExistence type="predicted"/>
<evidence type="ECO:0000256" key="1">
    <source>
        <dbReference type="ARBA" id="ARBA00022729"/>
    </source>
</evidence>
<keyword evidence="4" id="KW-1185">Reference proteome</keyword>
<dbReference type="InterPro" id="IPR013425">
    <property type="entry name" value="Autotrns_rpt"/>
</dbReference>
<dbReference type="Proteomes" id="UP000676169">
    <property type="component" value="Chromosome"/>
</dbReference>
<dbReference type="Pfam" id="PF12951">
    <property type="entry name" value="PATR"/>
    <property type="match status" value="7"/>
</dbReference>